<feature type="region of interest" description="Disordered" evidence="1">
    <location>
        <begin position="1020"/>
        <end position="1042"/>
    </location>
</feature>
<feature type="region of interest" description="Disordered" evidence="1">
    <location>
        <begin position="368"/>
        <end position="808"/>
    </location>
</feature>
<evidence type="ECO:0000259" key="2">
    <source>
        <dbReference type="Pfam" id="PF02720"/>
    </source>
</evidence>
<dbReference type="EMBL" id="WLYK01000008">
    <property type="protein sequence ID" value="MTD16067.1"/>
    <property type="molecule type" value="Genomic_DNA"/>
</dbReference>
<feature type="compositionally biased region" description="Basic and acidic residues" evidence="1">
    <location>
        <begin position="509"/>
        <end position="520"/>
    </location>
</feature>
<comment type="caution">
    <text evidence="3">The sequence shown here is derived from an EMBL/GenBank/DDBJ whole genome shotgun (WGS) entry which is preliminary data.</text>
</comment>
<protein>
    <submittedName>
        <fullName evidence="3">DUF222 domain-containing protein</fullName>
    </submittedName>
</protein>
<organism evidence="3 4">
    <name type="scientific">Nakamurella alba</name>
    <dbReference type="NCBI Taxonomy" id="2665158"/>
    <lineage>
        <taxon>Bacteria</taxon>
        <taxon>Bacillati</taxon>
        <taxon>Actinomycetota</taxon>
        <taxon>Actinomycetes</taxon>
        <taxon>Nakamurellales</taxon>
        <taxon>Nakamurellaceae</taxon>
        <taxon>Nakamurella</taxon>
    </lineage>
</organism>
<dbReference type="InterPro" id="IPR003615">
    <property type="entry name" value="HNH_nuc"/>
</dbReference>
<feature type="compositionally biased region" description="Low complexity" evidence="1">
    <location>
        <begin position="670"/>
        <end position="683"/>
    </location>
</feature>
<accession>A0A7K1FPJ7</accession>
<feature type="domain" description="DUF222" evidence="2">
    <location>
        <begin position="167"/>
        <end position="359"/>
    </location>
</feature>
<feature type="compositionally biased region" description="Basic and acidic residues" evidence="1">
    <location>
        <begin position="595"/>
        <end position="611"/>
    </location>
</feature>
<keyword evidence="4" id="KW-1185">Reference proteome</keyword>
<gene>
    <name evidence="3" type="ORF">GIS00_19195</name>
</gene>
<sequence length="1065" mass="112896">MRAAHRTAGRRLLARYLLQIAGCHPRVAERSSSRSSEHLFHRVFRTGKFVGSCLGVRFPVLVEGRVVMARRRRKGRELPADRRAVAALAALVSKDPLQLSGRAVADGVAAAGEAVSFVQARMYLWAAALAAPEKIPSAIGLLKYPAKAAAAEQAGLAGSKESRERADARRRMAGAEVSAALTLSPVSGDLFVDRALNLVGELPATWAMFERGGLDQQRARMVHDRAMRVEDPERVGEFEARALAMVPGRAPAQLERLLDRLWLDMHPVAAAEAEERAFQQRCTGRRDLDHAMSRFYAELRVEDAVMVQELIDAIARTLDEQDGRTLAQRRADVFVSIFARLAEGGAVDVSGILAAAAVLAADPDLARHAAGDTDTDGDGDGDGDGDIENPEGDSGSPDDEGGDENPAGNGEGLNCDSPDGDGPDSEGSDGDGPHAESPDGGDGSSGDSSDGEDDGADQVADTDLFDGSPDGHGPDEESSDGEEADGQDLRGADTVGPEGDNGVDDEGFGADRADGERSGEQDLDEEGSSGRSPERDCPDDENRHGGDDTDGQAVDSGGDEGSGRYGAGECPDNKSSDVDQADGEDISGYDVDDQNVDHGADDEGLGRDHTGEPVVDTASDEQDHDLDEERGRGGIAPDARSADGMRAEHRRADDQDPDERNSTEWEACGEDSAGRSAAEGSAGDAHELNPAGAEPVDRAVDSSGRSADVGDERAVDPGSGRDEMSVEGGETSCSGEGFGSGPAQDPRTDDPPPDEDELHHDQADAAQAPTGSNDPETRSGAALTDPDAGTTTTVDPDEQAPGPAGPADTVVDELAWAAAKEAKEEARARRVREFATRLGPRCHQERPCEDAHENCTHPLISPAPGPRTVRRGLTPHLLLTLSLDTYAELAQHPGHLEHYGAVSPDLARTIAALFTSVQLVIIDPATGAPVGASKRRYVPSTDLARKVRALSRTCSWYGCSRPAERCDTDHHIPYNHDDPDAGGATDLCNLEPYCRFHHRLKTHTDWTIRKHPDRSATFTTATGRIAEKPPPATTDPGEWTHTDTWITTTTDATEQVTDADEPPPF</sequence>
<name>A0A7K1FPJ7_9ACTN</name>
<dbReference type="CDD" id="cd00085">
    <property type="entry name" value="HNHc"/>
    <property type="match status" value="1"/>
</dbReference>
<reference evidence="3 4" key="1">
    <citation type="submission" date="2019-11" db="EMBL/GenBank/DDBJ databases">
        <authorList>
            <person name="Jiang L.-Q."/>
        </authorList>
    </citation>
    <scope>NUCLEOTIDE SEQUENCE [LARGE SCALE GENOMIC DNA]</scope>
    <source>
        <strain evidence="3 4">YIM 132087</strain>
    </source>
</reference>
<evidence type="ECO:0000256" key="1">
    <source>
        <dbReference type="SAM" id="MobiDB-lite"/>
    </source>
</evidence>
<evidence type="ECO:0000313" key="4">
    <source>
        <dbReference type="Proteomes" id="UP000460221"/>
    </source>
</evidence>
<dbReference type="AlphaFoldDB" id="A0A7K1FPJ7"/>
<feature type="compositionally biased region" description="Acidic residues" evidence="1">
    <location>
        <begin position="373"/>
        <end position="403"/>
    </location>
</feature>
<feature type="compositionally biased region" description="Basic and acidic residues" evidence="1">
    <location>
        <begin position="532"/>
        <end position="547"/>
    </location>
</feature>
<dbReference type="Proteomes" id="UP000460221">
    <property type="component" value="Unassembled WGS sequence"/>
</dbReference>
<feature type="compositionally biased region" description="Acidic residues" evidence="1">
    <location>
        <begin position="418"/>
        <end position="429"/>
    </location>
</feature>
<proteinExistence type="predicted"/>
<feature type="compositionally biased region" description="Acidic residues" evidence="1">
    <location>
        <begin position="579"/>
        <end position="594"/>
    </location>
</feature>
<dbReference type="InterPro" id="IPR003870">
    <property type="entry name" value="DUF222"/>
</dbReference>
<evidence type="ECO:0000313" key="3">
    <source>
        <dbReference type="EMBL" id="MTD16067.1"/>
    </source>
</evidence>
<dbReference type="Pfam" id="PF02720">
    <property type="entry name" value="DUF222"/>
    <property type="match status" value="1"/>
</dbReference>
<feature type="compositionally biased region" description="Acidic residues" evidence="1">
    <location>
        <begin position="476"/>
        <end position="486"/>
    </location>
</feature>
<feature type="compositionally biased region" description="Basic and acidic residues" evidence="1">
    <location>
        <begin position="640"/>
        <end position="663"/>
    </location>
</feature>
<feature type="compositionally biased region" description="Basic and acidic residues" evidence="1">
    <location>
        <begin position="708"/>
        <end position="724"/>
    </location>
</feature>